<organism evidence="2 3">
    <name type="scientific">Umbelopsis vinacea</name>
    <dbReference type="NCBI Taxonomy" id="44442"/>
    <lineage>
        <taxon>Eukaryota</taxon>
        <taxon>Fungi</taxon>
        <taxon>Fungi incertae sedis</taxon>
        <taxon>Mucoromycota</taxon>
        <taxon>Mucoromycotina</taxon>
        <taxon>Umbelopsidomycetes</taxon>
        <taxon>Umbelopsidales</taxon>
        <taxon>Umbelopsidaceae</taxon>
        <taxon>Umbelopsis</taxon>
    </lineage>
</organism>
<dbReference type="AlphaFoldDB" id="A0A8H7UNQ2"/>
<protein>
    <submittedName>
        <fullName evidence="2">Uncharacterized protein</fullName>
    </submittedName>
</protein>
<evidence type="ECO:0000256" key="1">
    <source>
        <dbReference type="SAM" id="MobiDB-lite"/>
    </source>
</evidence>
<proteinExistence type="predicted"/>
<keyword evidence="3" id="KW-1185">Reference proteome</keyword>
<comment type="caution">
    <text evidence="2">The sequence shown here is derived from an EMBL/GenBank/DDBJ whole genome shotgun (WGS) entry which is preliminary data.</text>
</comment>
<feature type="region of interest" description="Disordered" evidence="1">
    <location>
        <begin position="1"/>
        <end position="25"/>
    </location>
</feature>
<gene>
    <name evidence="2" type="ORF">INT44_002275</name>
</gene>
<sequence>MDQNQTNKADQQQNAQQLPPLPIIGMDAGENAKLQKMFQAEQMKEKASAQKEGEYSIQDKEKKLIMVYYL</sequence>
<feature type="compositionally biased region" description="Low complexity" evidence="1">
    <location>
        <begin position="1"/>
        <end position="17"/>
    </location>
</feature>
<dbReference type="EMBL" id="JAEPRA010000005">
    <property type="protein sequence ID" value="KAG2185484.1"/>
    <property type="molecule type" value="Genomic_DNA"/>
</dbReference>
<accession>A0A8H7UNQ2</accession>
<reference evidence="2" key="1">
    <citation type="submission" date="2020-12" db="EMBL/GenBank/DDBJ databases">
        <title>Metabolic potential, ecology and presence of endohyphal bacteria is reflected in genomic diversity of Mucoromycotina.</title>
        <authorList>
            <person name="Muszewska A."/>
            <person name="Okrasinska A."/>
            <person name="Steczkiewicz K."/>
            <person name="Drgas O."/>
            <person name="Orlowska M."/>
            <person name="Perlinska-Lenart U."/>
            <person name="Aleksandrzak-Piekarczyk T."/>
            <person name="Szatraj K."/>
            <person name="Zielenkiewicz U."/>
            <person name="Pilsyk S."/>
            <person name="Malc E."/>
            <person name="Mieczkowski P."/>
            <person name="Kruszewska J.S."/>
            <person name="Biernat P."/>
            <person name="Pawlowska J."/>
        </authorList>
    </citation>
    <scope>NUCLEOTIDE SEQUENCE</scope>
    <source>
        <strain evidence="2">WA0000051536</strain>
    </source>
</reference>
<evidence type="ECO:0000313" key="2">
    <source>
        <dbReference type="EMBL" id="KAG2185484.1"/>
    </source>
</evidence>
<dbReference type="Proteomes" id="UP000612746">
    <property type="component" value="Unassembled WGS sequence"/>
</dbReference>
<evidence type="ECO:0000313" key="3">
    <source>
        <dbReference type="Proteomes" id="UP000612746"/>
    </source>
</evidence>
<name>A0A8H7UNQ2_9FUNG</name>